<accession>A0AAD4MHP9</accession>
<sequence length="278" mass="30586">MSPKLLGSICAAQPVTTSWASGRARRAWRIALRVWRTASLVTAQLLTTTTSPDPGPELIRARIVSLSARLSLQPRLITSGPEQEDDMSGDLGLADGEVHDEAGAVLDFWFGDLTAEQHFAKDDAVDETIRTRFSRLHDFLMASGAAGWRDQPDNLLAAVIVLDQFSRNMHRDTAQAYAADKLALSLTLEAIGKGWDTRLPADRAVFLYMPLMHAESPEAQKLCIAKMAALGKDEQVKYAIDHAVVIEQFGRFPSRNAALGRESTAAEREYLKRPDAGW</sequence>
<organism evidence="1 2">
    <name type="scientific">Ditylenchus destructor</name>
    <dbReference type="NCBI Taxonomy" id="166010"/>
    <lineage>
        <taxon>Eukaryota</taxon>
        <taxon>Metazoa</taxon>
        <taxon>Ecdysozoa</taxon>
        <taxon>Nematoda</taxon>
        <taxon>Chromadorea</taxon>
        <taxon>Rhabditida</taxon>
        <taxon>Tylenchina</taxon>
        <taxon>Tylenchomorpha</taxon>
        <taxon>Sphaerularioidea</taxon>
        <taxon>Anguinidae</taxon>
        <taxon>Anguininae</taxon>
        <taxon>Ditylenchus</taxon>
    </lineage>
</organism>
<reference evidence="1" key="1">
    <citation type="submission" date="2022-01" db="EMBL/GenBank/DDBJ databases">
        <title>Genome Sequence Resource for Two Populations of Ditylenchus destructor, the Migratory Endoparasitic Phytonematode.</title>
        <authorList>
            <person name="Zhang H."/>
            <person name="Lin R."/>
            <person name="Xie B."/>
        </authorList>
    </citation>
    <scope>NUCLEOTIDE SEQUENCE</scope>
    <source>
        <strain evidence="1">BazhouSP</strain>
    </source>
</reference>
<dbReference type="Gene3D" id="1.20.58.320">
    <property type="entry name" value="TPR-like"/>
    <property type="match status" value="1"/>
</dbReference>
<dbReference type="InterPro" id="IPR010323">
    <property type="entry name" value="DUF924"/>
</dbReference>
<evidence type="ECO:0000313" key="2">
    <source>
        <dbReference type="Proteomes" id="UP001201812"/>
    </source>
</evidence>
<dbReference type="EMBL" id="JAKKPZ010000747">
    <property type="protein sequence ID" value="KAI1692559.1"/>
    <property type="molecule type" value="Genomic_DNA"/>
</dbReference>
<keyword evidence="2" id="KW-1185">Reference proteome</keyword>
<dbReference type="Proteomes" id="UP001201812">
    <property type="component" value="Unassembled WGS sequence"/>
</dbReference>
<protein>
    <recommendedName>
        <fullName evidence="3">DUF924 domain-containing protein</fullName>
    </recommendedName>
</protein>
<name>A0AAD4MHP9_9BILA</name>
<comment type="caution">
    <text evidence="1">The sequence shown here is derived from an EMBL/GenBank/DDBJ whole genome shotgun (WGS) entry which is preliminary data.</text>
</comment>
<dbReference type="InterPro" id="IPR011990">
    <property type="entry name" value="TPR-like_helical_dom_sf"/>
</dbReference>
<proteinExistence type="predicted"/>
<dbReference type="SUPFAM" id="SSF48452">
    <property type="entry name" value="TPR-like"/>
    <property type="match status" value="1"/>
</dbReference>
<dbReference type="AlphaFoldDB" id="A0AAD4MHP9"/>
<dbReference type="Gene3D" id="1.25.40.10">
    <property type="entry name" value="Tetratricopeptide repeat domain"/>
    <property type="match status" value="1"/>
</dbReference>
<evidence type="ECO:0008006" key="3">
    <source>
        <dbReference type="Google" id="ProtNLM"/>
    </source>
</evidence>
<dbReference type="Pfam" id="PF06041">
    <property type="entry name" value="DUF924"/>
    <property type="match status" value="1"/>
</dbReference>
<evidence type="ECO:0000313" key="1">
    <source>
        <dbReference type="EMBL" id="KAI1692559.1"/>
    </source>
</evidence>
<gene>
    <name evidence="1" type="ORF">DdX_21197</name>
</gene>